<dbReference type="HOGENOM" id="CLU_031864_5_0_1"/>
<feature type="signal peptide" evidence="4">
    <location>
        <begin position="1"/>
        <end position="18"/>
    </location>
</feature>
<keyword evidence="4" id="KW-0732">Signal</keyword>
<sequence>MRVTRFFYILCAVALAAAESIPETEYDVIVVGGGPSGLSALSGVSRVRRTALLFDDQQYRNAPTRNMHDVIGNDGTPPAAFRALAREQISKYPTAHFSNATVTSITPVGHGNFSAFSVADSDGNTHTARKVVLGTGMKDILPDTPGLQEAWGKGIFWCPWCDGYEHRDQPFGILGPISDVLGSVLEVNTQYTDIIAFVNGTLTPEGKAAATKKHKDWEEQLQAWNIKLDNRTVTRIERLQDGETHQNKTADLQFDKFLIHFTEGDPVERNAFITNFPAVQRSTLPEQMHLNVTDDKIVVNFNGMRTNMTGVFAVGDANSDGSTNVPHAMFSGKRAAVYLHVEMSNEESTSKVARRDGVLTRRRLEKEAVRAIGANLEPQWEQAKRKSV</sequence>
<protein>
    <recommendedName>
        <fullName evidence="5">FAD/NAD(P)-binding domain-containing protein</fullName>
    </recommendedName>
</protein>
<dbReference type="InterPro" id="IPR023753">
    <property type="entry name" value="FAD/NAD-binding_dom"/>
</dbReference>
<dbReference type="OrthoDB" id="4570620at2759"/>
<dbReference type="Gene3D" id="3.50.50.60">
    <property type="entry name" value="FAD/NAD(P)-binding domain"/>
    <property type="match status" value="2"/>
</dbReference>
<dbReference type="SUPFAM" id="SSF51905">
    <property type="entry name" value="FAD/NAD(P)-binding domain"/>
    <property type="match status" value="1"/>
</dbReference>
<organism evidence="6 7">
    <name type="scientific">Aspergillus terreus (strain NIH 2624 / FGSC A1156)</name>
    <dbReference type="NCBI Taxonomy" id="341663"/>
    <lineage>
        <taxon>Eukaryota</taxon>
        <taxon>Fungi</taxon>
        <taxon>Dikarya</taxon>
        <taxon>Ascomycota</taxon>
        <taxon>Pezizomycotina</taxon>
        <taxon>Eurotiomycetes</taxon>
        <taxon>Eurotiomycetidae</taxon>
        <taxon>Eurotiales</taxon>
        <taxon>Aspergillaceae</taxon>
        <taxon>Aspergillus</taxon>
        <taxon>Aspergillus subgen. Circumdati</taxon>
    </lineage>
</organism>
<keyword evidence="3" id="KW-0560">Oxidoreductase</keyword>
<dbReference type="PRINTS" id="PR00469">
    <property type="entry name" value="PNDRDTASEII"/>
</dbReference>
<dbReference type="InterPro" id="IPR036188">
    <property type="entry name" value="FAD/NAD-bd_sf"/>
</dbReference>
<proteinExistence type="inferred from homology"/>
<dbReference type="PANTHER" id="PTHR48105">
    <property type="entry name" value="THIOREDOXIN REDUCTASE 1-RELATED-RELATED"/>
    <property type="match status" value="1"/>
</dbReference>
<dbReference type="GeneID" id="4355468"/>
<evidence type="ECO:0000313" key="7">
    <source>
        <dbReference type="Proteomes" id="UP000007963"/>
    </source>
</evidence>
<dbReference type="Proteomes" id="UP000007963">
    <property type="component" value="Unassembled WGS sequence"/>
</dbReference>
<dbReference type="VEuPathDB" id="FungiDB:ATEG_00713"/>
<dbReference type="PRINTS" id="PR00368">
    <property type="entry name" value="FADPNR"/>
</dbReference>
<dbReference type="eggNOG" id="ENOG502S1DJ">
    <property type="taxonomic scope" value="Eukaryota"/>
</dbReference>
<accession>Q0D021</accession>
<dbReference type="Pfam" id="PF07992">
    <property type="entry name" value="Pyr_redox_2"/>
    <property type="match status" value="1"/>
</dbReference>
<evidence type="ECO:0000256" key="4">
    <source>
        <dbReference type="SAM" id="SignalP"/>
    </source>
</evidence>
<name>Q0D021_ASPTN</name>
<evidence type="ECO:0000256" key="1">
    <source>
        <dbReference type="ARBA" id="ARBA00009333"/>
    </source>
</evidence>
<feature type="domain" description="FAD/NAD(P)-binding" evidence="5">
    <location>
        <begin position="26"/>
        <end position="332"/>
    </location>
</feature>
<dbReference type="RefSeq" id="XP_001210799.1">
    <property type="nucleotide sequence ID" value="XM_001210799.1"/>
</dbReference>
<feature type="chain" id="PRO_5004170619" description="FAD/NAD(P)-binding domain-containing protein" evidence="4">
    <location>
        <begin position="19"/>
        <end position="388"/>
    </location>
</feature>
<keyword evidence="2" id="KW-0285">Flavoprotein</keyword>
<dbReference type="STRING" id="341663.Q0D021"/>
<evidence type="ECO:0000259" key="5">
    <source>
        <dbReference type="Pfam" id="PF07992"/>
    </source>
</evidence>
<dbReference type="InterPro" id="IPR050097">
    <property type="entry name" value="Ferredoxin-NADP_redctase_2"/>
</dbReference>
<evidence type="ECO:0000256" key="2">
    <source>
        <dbReference type="ARBA" id="ARBA00022630"/>
    </source>
</evidence>
<evidence type="ECO:0000256" key="3">
    <source>
        <dbReference type="ARBA" id="ARBA00023002"/>
    </source>
</evidence>
<dbReference type="GO" id="GO:0097237">
    <property type="term" value="P:cellular response to toxic substance"/>
    <property type="evidence" value="ECO:0007669"/>
    <property type="project" value="UniProtKB-ARBA"/>
</dbReference>
<evidence type="ECO:0000313" key="6">
    <source>
        <dbReference type="EMBL" id="EAU39359.1"/>
    </source>
</evidence>
<dbReference type="OMA" id="HFTTGEP"/>
<comment type="similarity">
    <text evidence="1">Belongs to the class-II pyridine nucleotide-disulfide oxidoreductase family.</text>
</comment>
<dbReference type="AlphaFoldDB" id="Q0D021"/>
<gene>
    <name evidence="6" type="ORF">ATEG_00713</name>
</gene>
<dbReference type="EMBL" id="CH476594">
    <property type="protein sequence ID" value="EAU39359.1"/>
    <property type="molecule type" value="Genomic_DNA"/>
</dbReference>
<reference evidence="7" key="1">
    <citation type="submission" date="2005-09" db="EMBL/GenBank/DDBJ databases">
        <title>Annotation of the Aspergillus terreus NIH2624 genome.</title>
        <authorList>
            <person name="Birren B.W."/>
            <person name="Lander E.S."/>
            <person name="Galagan J.E."/>
            <person name="Nusbaum C."/>
            <person name="Devon K."/>
            <person name="Henn M."/>
            <person name="Ma L.-J."/>
            <person name="Jaffe D.B."/>
            <person name="Butler J."/>
            <person name="Alvarez P."/>
            <person name="Gnerre S."/>
            <person name="Grabherr M."/>
            <person name="Kleber M."/>
            <person name="Mauceli E.W."/>
            <person name="Brockman W."/>
            <person name="Rounsley S."/>
            <person name="Young S.K."/>
            <person name="LaButti K."/>
            <person name="Pushparaj V."/>
            <person name="DeCaprio D."/>
            <person name="Crawford M."/>
            <person name="Koehrsen M."/>
            <person name="Engels R."/>
            <person name="Montgomery P."/>
            <person name="Pearson M."/>
            <person name="Howarth C."/>
            <person name="Larson L."/>
            <person name="Luoma S."/>
            <person name="White J."/>
            <person name="Alvarado L."/>
            <person name="Kodira C.D."/>
            <person name="Zeng Q."/>
            <person name="Oleary S."/>
            <person name="Yandava C."/>
            <person name="Denning D.W."/>
            <person name="Nierman W.C."/>
            <person name="Milne T."/>
            <person name="Madden K."/>
        </authorList>
    </citation>
    <scope>NUCLEOTIDE SEQUENCE [LARGE SCALE GENOMIC DNA]</scope>
    <source>
        <strain evidence="7">NIH 2624 / FGSC A1156</strain>
    </source>
</reference>
<dbReference type="GO" id="GO:0016491">
    <property type="term" value="F:oxidoreductase activity"/>
    <property type="evidence" value="ECO:0007669"/>
    <property type="project" value="UniProtKB-KW"/>
</dbReference>